<proteinExistence type="inferred from homology"/>
<dbReference type="Pfam" id="PF00528">
    <property type="entry name" value="BPD_transp_1"/>
    <property type="match status" value="2"/>
</dbReference>
<keyword evidence="4" id="KW-0997">Cell inner membrane</keyword>
<protein>
    <submittedName>
        <fullName evidence="11">Binding-protein-dependent transport systems inner membrane component</fullName>
    </submittedName>
</protein>
<dbReference type="InterPro" id="IPR035906">
    <property type="entry name" value="MetI-like_sf"/>
</dbReference>
<comment type="similarity">
    <text evidence="8">Belongs to the binding-protein-dependent transport system permease family.</text>
</comment>
<keyword evidence="3" id="KW-1003">Cell membrane</keyword>
<feature type="transmembrane region" description="Helical" evidence="8">
    <location>
        <begin position="547"/>
        <end position="574"/>
    </location>
</feature>
<evidence type="ECO:0000256" key="9">
    <source>
        <dbReference type="SAM" id="MobiDB-lite"/>
    </source>
</evidence>
<keyword evidence="5 8" id="KW-0812">Transmembrane</keyword>
<feature type="compositionally biased region" description="Gly residues" evidence="9">
    <location>
        <begin position="29"/>
        <end position="46"/>
    </location>
</feature>
<dbReference type="HOGENOM" id="CLU_021838_1_0_9"/>
<dbReference type="GO" id="GO:0055085">
    <property type="term" value="P:transmembrane transport"/>
    <property type="evidence" value="ECO:0007669"/>
    <property type="project" value="InterPro"/>
</dbReference>
<evidence type="ECO:0000313" key="11">
    <source>
        <dbReference type="EMBL" id="ADU50825.1"/>
    </source>
</evidence>
<evidence type="ECO:0000256" key="1">
    <source>
        <dbReference type="ARBA" id="ARBA00004429"/>
    </source>
</evidence>
<dbReference type="Gene3D" id="1.10.3720.10">
    <property type="entry name" value="MetI-like"/>
    <property type="match status" value="2"/>
</dbReference>
<keyword evidence="7 8" id="KW-0472">Membrane</keyword>
<feature type="transmembrane region" description="Helical" evidence="8">
    <location>
        <begin position="133"/>
        <end position="155"/>
    </location>
</feature>
<feature type="transmembrane region" description="Helical" evidence="8">
    <location>
        <begin position="362"/>
        <end position="389"/>
    </location>
</feature>
<feature type="transmembrane region" description="Helical" evidence="8">
    <location>
        <begin position="485"/>
        <end position="504"/>
    </location>
</feature>
<dbReference type="AlphaFoldDB" id="E6SI47"/>
<dbReference type="PANTHER" id="PTHR43357">
    <property type="entry name" value="INNER MEMBRANE ABC TRANSPORTER PERMEASE PROTEIN YDCV"/>
    <property type="match status" value="1"/>
</dbReference>
<feature type="transmembrane region" description="Helical" evidence="8">
    <location>
        <begin position="594"/>
        <end position="615"/>
    </location>
</feature>
<dbReference type="EMBL" id="CP002344">
    <property type="protein sequence ID" value="ADU50825.1"/>
    <property type="molecule type" value="Genomic_DNA"/>
</dbReference>
<feature type="transmembrane region" description="Helical" evidence="8">
    <location>
        <begin position="167"/>
        <end position="189"/>
    </location>
</feature>
<dbReference type="Proteomes" id="UP000008915">
    <property type="component" value="Chromosome"/>
</dbReference>
<evidence type="ECO:0000256" key="3">
    <source>
        <dbReference type="ARBA" id="ARBA00022475"/>
    </source>
</evidence>
<organism evidence="11 12">
    <name type="scientific">Thermaerobacter marianensis (strain ATCC 700841 / DSM 12885 / JCM 10246 / 7p75a)</name>
    <dbReference type="NCBI Taxonomy" id="644966"/>
    <lineage>
        <taxon>Bacteria</taxon>
        <taxon>Bacillati</taxon>
        <taxon>Bacillota</taxon>
        <taxon>Clostridia</taxon>
        <taxon>Eubacteriales</taxon>
        <taxon>Clostridiales Family XVII. Incertae Sedis</taxon>
        <taxon>Thermaerobacter</taxon>
    </lineage>
</organism>
<feature type="domain" description="ABC transmembrane type-1" evidence="10">
    <location>
        <begin position="129"/>
        <end position="332"/>
    </location>
</feature>
<reference evidence="12" key="2">
    <citation type="journal article" date="2010" name="Stand. Genomic Sci.">
        <title>Complete genome sequence of Thermaerobacter marianensis type strain (7p75aT).</title>
        <authorList>
            <person name="Han C."/>
            <person name="Gu W."/>
            <person name="Zhang X."/>
            <person name="Lapidus A."/>
            <person name="Nolan M."/>
            <person name="Copeland A."/>
            <person name="Lucas S."/>
            <person name="Glavina Del Rio T."/>
            <person name="Tice H."/>
            <person name="Cheng J."/>
            <person name="Tapia R."/>
            <person name="Goodwin L."/>
            <person name="Pitluck S."/>
            <person name="Pagani I."/>
            <person name="Ivanova N."/>
            <person name="Mavromatis K."/>
            <person name="Mikhailova N."/>
            <person name="Pati A."/>
            <person name="Chen A."/>
            <person name="Palaniappan K."/>
            <person name="Land M."/>
            <person name="Hauser L."/>
            <person name="Chang Y."/>
            <person name="Jeffries C."/>
            <person name="Schneider S."/>
            <person name="Rohde M."/>
            <person name="Goker M."/>
            <person name="Pukall R."/>
            <person name="Woyke T."/>
            <person name="Bristow J."/>
            <person name="Eisen J."/>
            <person name="Markowitz V."/>
            <person name="Hugenholtz P."/>
            <person name="Kyrpides N."/>
            <person name="Klenk H."/>
            <person name="Detter J."/>
        </authorList>
    </citation>
    <scope>NUCLEOTIDE SEQUENCE [LARGE SCALE GENOMIC DNA]</scope>
    <source>
        <strain evidence="12">ATCC 700841 / DSM 12885 / JCM 10246 / 7p75a</strain>
    </source>
</reference>
<dbReference type="STRING" id="644966.Tmar_0710"/>
<evidence type="ECO:0000256" key="2">
    <source>
        <dbReference type="ARBA" id="ARBA00022448"/>
    </source>
</evidence>
<feature type="domain" description="ABC transmembrane type-1" evidence="10">
    <location>
        <begin position="420"/>
        <end position="615"/>
    </location>
</feature>
<keyword evidence="6 8" id="KW-1133">Transmembrane helix</keyword>
<dbReference type="SUPFAM" id="SSF161098">
    <property type="entry name" value="MetI-like"/>
    <property type="match status" value="2"/>
</dbReference>
<dbReference type="KEGG" id="tmr:Tmar_0710"/>
<keyword evidence="2 8" id="KW-0813">Transport</keyword>
<feature type="transmembrane region" description="Helical" evidence="8">
    <location>
        <begin position="458"/>
        <end position="479"/>
    </location>
</feature>
<dbReference type="CDD" id="cd06261">
    <property type="entry name" value="TM_PBP2"/>
    <property type="match status" value="2"/>
</dbReference>
<feature type="transmembrane region" description="Helical" evidence="8">
    <location>
        <begin position="427"/>
        <end position="446"/>
    </location>
</feature>
<feature type="transmembrane region" description="Helical" evidence="8">
    <location>
        <begin position="270"/>
        <end position="292"/>
    </location>
</feature>
<dbReference type="InterPro" id="IPR000515">
    <property type="entry name" value="MetI-like"/>
</dbReference>
<evidence type="ECO:0000259" key="10">
    <source>
        <dbReference type="PROSITE" id="PS50928"/>
    </source>
</evidence>
<evidence type="ECO:0000256" key="6">
    <source>
        <dbReference type="ARBA" id="ARBA00022989"/>
    </source>
</evidence>
<comment type="subcellular location">
    <subcellularLocation>
        <location evidence="1">Cell inner membrane</location>
        <topology evidence="1">Multi-pass membrane protein</topology>
    </subcellularLocation>
    <subcellularLocation>
        <location evidence="8">Cell membrane</location>
        <topology evidence="8">Multi-pass membrane protein</topology>
    </subcellularLocation>
</comment>
<keyword evidence="12" id="KW-1185">Reference proteome</keyword>
<name>E6SI47_THEM7</name>
<reference evidence="11 12" key="1">
    <citation type="journal article" date="2010" name="Stand. Genomic Sci.">
        <title>Complete genome sequence of Thermaerobacter marianensis type strain (7p75a).</title>
        <authorList>
            <person name="Han C."/>
            <person name="Gu W."/>
            <person name="Zhang X."/>
            <person name="Lapidus A."/>
            <person name="Nolan M."/>
            <person name="Copeland A."/>
            <person name="Lucas S."/>
            <person name="Del Rio T.G."/>
            <person name="Tice H."/>
            <person name="Cheng J.F."/>
            <person name="Tapia R."/>
            <person name="Goodwin L."/>
            <person name="Pitluck S."/>
            <person name="Pagani I."/>
            <person name="Ivanova N."/>
            <person name="Mavromatis K."/>
            <person name="Mikhailova N."/>
            <person name="Pati A."/>
            <person name="Chen A."/>
            <person name="Palaniappan K."/>
            <person name="Land M."/>
            <person name="Hauser L."/>
            <person name="Chang Y.J."/>
            <person name="Jeffries C.D."/>
            <person name="Schneider S."/>
            <person name="Rohde M."/>
            <person name="Goker M."/>
            <person name="Pukall R."/>
            <person name="Woyke T."/>
            <person name="Bristow J."/>
            <person name="Eisen J.A."/>
            <person name="Markowitz V."/>
            <person name="Hugenholtz P."/>
            <person name="Kyrpides N.C."/>
            <person name="Klenk H.P."/>
            <person name="Detter J.C."/>
        </authorList>
    </citation>
    <scope>NUCLEOTIDE SEQUENCE [LARGE SCALE GENOMIC DNA]</scope>
    <source>
        <strain evidence="12">ATCC 700841 / DSM 12885 / JCM 10246 / 7p75a</strain>
    </source>
</reference>
<evidence type="ECO:0000256" key="8">
    <source>
        <dbReference type="RuleBase" id="RU363032"/>
    </source>
</evidence>
<feature type="transmembrane region" description="Helical" evidence="8">
    <location>
        <begin position="312"/>
        <end position="332"/>
    </location>
</feature>
<dbReference type="PANTHER" id="PTHR43357:SF4">
    <property type="entry name" value="INNER MEMBRANE ABC TRANSPORTER PERMEASE PROTEIN YDCV"/>
    <property type="match status" value="1"/>
</dbReference>
<evidence type="ECO:0000256" key="5">
    <source>
        <dbReference type="ARBA" id="ARBA00022692"/>
    </source>
</evidence>
<evidence type="ECO:0000256" key="4">
    <source>
        <dbReference type="ARBA" id="ARBA00022519"/>
    </source>
</evidence>
<dbReference type="PROSITE" id="PS50928">
    <property type="entry name" value="ABC_TM1"/>
    <property type="match status" value="2"/>
</dbReference>
<dbReference type="eggNOG" id="COG1178">
    <property type="taxonomic scope" value="Bacteria"/>
</dbReference>
<feature type="transmembrane region" description="Helical" evidence="8">
    <location>
        <begin position="209"/>
        <end position="229"/>
    </location>
</feature>
<sequence length="628" mass="67366">MGMGVDKARAFPGATSGPASEAPPLPVEGSGGGGSPLPAGTGGGGGLLPPGTGAGGGLLPAARPGRRGAVSRAILPYLAVAPLVVILWGYVVYPLWATFATSAWVDGRFTLEHYRVFFDRTHTAPLEALVTSLWISVLSVLTCGVVGVALAFLLNRYEFPGRRMFQTLVLVPMSLPPLVGVLSFMFLYGESGIIPRAVQHLLGLEQVPFALRGLAGVLAVHTFTMYPYFYMPAAAALQGLDPSLEEAARSLGASGWQAWRRVTLPMLTPALVAGALLVFMHSLASYTAPLLFGVDRTLTMQIYVSRTNGDLALASALSTVLSLVSVAFLLFMRWYQERRVYRSLSKGAAHHRTEVRNPLLRWVALVLSALGVVLVLLPVFVLVLISFSVNARWTVQVLPPAYTLDNYRAIFSDPRFWEPVATSLKTSLLATLAAAVFSVAAAYAVTRLNFCGRGLLDAAIMLPWALPGTVVAINLIAAFNEPTPFSLGQILVGTFWILPLAYFVRLMPLVFRSSAAALAQQDPSLEEAARSLGATWGYTFRRVVLPLMLPGVLGGALLAFVEGVGEFVASILLYTPENVPISVEIFRRMYSFEFGTATAYGVLQIVLILIVLGISSRLHRGGASRVVY</sequence>
<accession>E6SI47</accession>
<evidence type="ECO:0000313" key="12">
    <source>
        <dbReference type="Proteomes" id="UP000008915"/>
    </source>
</evidence>
<evidence type="ECO:0000256" key="7">
    <source>
        <dbReference type="ARBA" id="ARBA00023136"/>
    </source>
</evidence>
<gene>
    <name evidence="11" type="ordered locus">Tmar_0710</name>
</gene>
<feature type="region of interest" description="Disordered" evidence="9">
    <location>
        <begin position="11"/>
        <end position="46"/>
    </location>
</feature>
<feature type="transmembrane region" description="Helical" evidence="8">
    <location>
        <begin position="73"/>
        <end position="96"/>
    </location>
</feature>
<dbReference type="GO" id="GO:0005886">
    <property type="term" value="C:plasma membrane"/>
    <property type="evidence" value="ECO:0007669"/>
    <property type="project" value="UniProtKB-SubCell"/>
</dbReference>